<organism evidence="2 3">
    <name type="scientific">Morchella conica CCBAS932</name>
    <dbReference type="NCBI Taxonomy" id="1392247"/>
    <lineage>
        <taxon>Eukaryota</taxon>
        <taxon>Fungi</taxon>
        <taxon>Dikarya</taxon>
        <taxon>Ascomycota</taxon>
        <taxon>Pezizomycotina</taxon>
        <taxon>Pezizomycetes</taxon>
        <taxon>Pezizales</taxon>
        <taxon>Morchellaceae</taxon>
        <taxon>Morchella</taxon>
    </lineage>
</organism>
<reference evidence="2 3" key="1">
    <citation type="journal article" date="2018" name="Nat. Ecol. Evol.">
        <title>Pezizomycetes genomes reveal the molecular basis of ectomycorrhizal truffle lifestyle.</title>
        <authorList>
            <person name="Murat C."/>
            <person name="Payen T."/>
            <person name="Noel B."/>
            <person name="Kuo A."/>
            <person name="Morin E."/>
            <person name="Chen J."/>
            <person name="Kohler A."/>
            <person name="Krizsan K."/>
            <person name="Balestrini R."/>
            <person name="Da Silva C."/>
            <person name="Montanini B."/>
            <person name="Hainaut M."/>
            <person name="Levati E."/>
            <person name="Barry K.W."/>
            <person name="Belfiori B."/>
            <person name="Cichocki N."/>
            <person name="Clum A."/>
            <person name="Dockter R.B."/>
            <person name="Fauchery L."/>
            <person name="Guy J."/>
            <person name="Iotti M."/>
            <person name="Le Tacon F."/>
            <person name="Lindquist E.A."/>
            <person name="Lipzen A."/>
            <person name="Malagnac F."/>
            <person name="Mello A."/>
            <person name="Molinier V."/>
            <person name="Miyauchi S."/>
            <person name="Poulain J."/>
            <person name="Riccioni C."/>
            <person name="Rubini A."/>
            <person name="Sitrit Y."/>
            <person name="Splivallo R."/>
            <person name="Traeger S."/>
            <person name="Wang M."/>
            <person name="Zifcakova L."/>
            <person name="Wipf D."/>
            <person name="Zambonelli A."/>
            <person name="Paolocci F."/>
            <person name="Nowrousian M."/>
            <person name="Ottonello S."/>
            <person name="Baldrian P."/>
            <person name="Spatafora J.W."/>
            <person name="Henrissat B."/>
            <person name="Nagy L.G."/>
            <person name="Aury J.M."/>
            <person name="Wincker P."/>
            <person name="Grigoriev I.V."/>
            <person name="Bonfante P."/>
            <person name="Martin F.M."/>
        </authorList>
    </citation>
    <scope>NUCLEOTIDE SEQUENCE [LARGE SCALE GENOMIC DNA]</scope>
    <source>
        <strain evidence="2 3">CCBAS932</strain>
    </source>
</reference>
<dbReference type="InParanoid" id="A0A3N4KVT7"/>
<protein>
    <submittedName>
        <fullName evidence="2">Uncharacterized protein</fullName>
    </submittedName>
</protein>
<keyword evidence="3" id="KW-1185">Reference proteome</keyword>
<dbReference type="EMBL" id="ML119147">
    <property type="protein sequence ID" value="RPB09895.1"/>
    <property type="molecule type" value="Genomic_DNA"/>
</dbReference>
<evidence type="ECO:0000313" key="2">
    <source>
        <dbReference type="EMBL" id="RPB09895.1"/>
    </source>
</evidence>
<feature type="compositionally biased region" description="Polar residues" evidence="1">
    <location>
        <begin position="290"/>
        <end position="301"/>
    </location>
</feature>
<accession>A0A3N4KVT7</accession>
<dbReference type="OrthoDB" id="10540882at2759"/>
<proteinExistence type="predicted"/>
<dbReference type="AlphaFoldDB" id="A0A3N4KVT7"/>
<feature type="compositionally biased region" description="Low complexity" evidence="1">
    <location>
        <begin position="302"/>
        <end position="318"/>
    </location>
</feature>
<evidence type="ECO:0000256" key="1">
    <source>
        <dbReference type="SAM" id="MobiDB-lite"/>
    </source>
</evidence>
<feature type="compositionally biased region" description="Polar residues" evidence="1">
    <location>
        <begin position="328"/>
        <end position="345"/>
    </location>
</feature>
<sequence length="370" mass="40337">MSGVNSSAGNTLKPRRDDSFCSSVPPVYNGMGYCSVAGNIHGGIIASQPEQMEEQNATPEIPFVFHRLTNESAAEWIESMKERHTTEGTPAVPHTSADPPATGLLASMHALTDSVACLEEVFFGESTCPPAEKAERAAFHLRVANSIVEHPHLIQKLGEYRRTDKISDYRAFHAALVNVLPEATRLVVKGGTLTNVLSNTCQGKQHLQPVLDALAWGGSFDKLKKCNQRTHQMSHQHDAFLRRNGFKTPPSAAMNKLRNSRERLNNLRDRVRKDELNLLSGLGQMNFSFNQASTSGETSGFGSRASTSGQTSGSGSSSKNGEMEITDRLTSMNLGSDKIQNSDQVADSEPPVSIGADGISPARHQFRKYW</sequence>
<name>A0A3N4KVT7_9PEZI</name>
<dbReference type="Proteomes" id="UP000277580">
    <property type="component" value="Unassembled WGS sequence"/>
</dbReference>
<gene>
    <name evidence="2" type="ORF">P167DRAFT_576760</name>
</gene>
<feature type="region of interest" description="Disordered" evidence="1">
    <location>
        <begin position="81"/>
        <end position="101"/>
    </location>
</feature>
<feature type="region of interest" description="Disordered" evidence="1">
    <location>
        <begin position="290"/>
        <end position="360"/>
    </location>
</feature>
<evidence type="ECO:0000313" key="3">
    <source>
        <dbReference type="Proteomes" id="UP000277580"/>
    </source>
</evidence>